<keyword evidence="1" id="KW-1133">Transmembrane helix</keyword>
<proteinExistence type="predicted"/>
<name>A0A2A3ENZ6_APICC</name>
<gene>
    <name evidence="2" type="ORF">APICC_04455</name>
</gene>
<feature type="transmembrane region" description="Helical" evidence="1">
    <location>
        <begin position="123"/>
        <end position="141"/>
    </location>
</feature>
<dbReference type="STRING" id="94128.A0A2A3ENZ6"/>
<protein>
    <submittedName>
        <fullName evidence="2">Uncharacterized protein</fullName>
    </submittedName>
</protein>
<evidence type="ECO:0000256" key="1">
    <source>
        <dbReference type="SAM" id="Phobius"/>
    </source>
</evidence>
<keyword evidence="1" id="KW-0472">Membrane</keyword>
<keyword evidence="1" id="KW-0812">Transmembrane</keyword>
<organism evidence="2 3">
    <name type="scientific">Apis cerana cerana</name>
    <name type="common">Oriental honeybee</name>
    <dbReference type="NCBI Taxonomy" id="94128"/>
    <lineage>
        <taxon>Eukaryota</taxon>
        <taxon>Metazoa</taxon>
        <taxon>Ecdysozoa</taxon>
        <taxon>Arthropoda</taxon>
        <taxon>Hexapoda</taxon>
        <taxon>Insecta</taxon>
        <taxon>Pterygota</taxon>
        <taxon>Neoptera</taxon>
        <taxon>Endopterygota</taxon>
        <taxon>Hymenoptera</taxon>
        <taxon>Apocrita</taxon>
        <taxon>Aculeata</taxon>
        <taxon>Apoidea</taxon>
        <taxon>Anthophila</taxon>
        <taxon>Apidae</taxon>
        <taxon>Apis</taxon>
    </lineage>
</organism>
<dbReference type="OrthoDB" id="7936313at2759"/>
<keyword evidence="3" id="KW-1185">Reference proteome</keyword>
<dbReference type="Proteomes" id="UP000242457">
    <property type="component" value="Unassembled WGS sequence"/>
</dbReference>
<dbReference type="EMBL" id="KZ288203">
    <property type="protein sequence ID" value="PBC33420.1"/>
    <property type="molecule type" value="Genomic_DNA"/>
</dbReference>
<feature type="transmembrane region" description="Helical" evidence="1">
    <location>
        <begin position="6"/>
        <end position="26"/>
    </location>
</feature>
<accession>A0A2A3ENZ6</accession>
<reference evidence="2 3" key="1">
    <citation type="submission" date="2014-07" db="EMBL/GenBank/DDBJ databases">
        <title>Genomic and transcriptomic analysis on Apis cerana provide comprehensive insights into honey bee biology.</title>
        <authorList>
            <person name="Diao Q."/>
            <person name="Sun L."/>
            <person name="Zheng H."/>
            <person name="Zheng H."/>
            <person name="Xu S."/>
            <person name="Wang S."/>
            <person name="Zeng Z."/>
            <person name="Hu F."/>
            <person name="Su S."/>
            <person name="Wu J."/>
        </authorList>
    </citation>
    <scope>NUCLEOTIDE SEQUENCE [LARGE SCALE GENOMIC DNA]</scope>
    <source>
        <tissue evidence="2">Pupae without intestine</tissue>
    </source>
</reference>
<sequence>MRSFSILLLIGYIDFIFAHISITNHLDEKLRQTKIEIAKLHIREEPTVERKVYNVKWNRLWKEDLNKELPFIINAFNKIFLVEANRFITFSFDASNNISSREIIPISNNGSIKFIRNIIWKNVLYLLICYITGFCTIYTQTNNLQLRYRHTIRYEGCPMDANFFVRDNRLYLVVADNFGQFPVRSSIYHWKETYMDEIKNIITTAVVSVTTFKYKQSTIIIFAQNNENIPNIGSMVYEFTETSLDKIQFLKTSNPISVHHYRHAGFNFILLINQYEPSNLLWWDGYELLNWQQIPEIEIPDLIHIVNINDNNFFFVVYNNILKLYKFENTSNCTLISTMKLPSGMFLIDIRTRIDKSVVNIMLIIMNSDQIYSIESWELKIEEIFPEHSIKKSDTLSKHLTELVEMLQQRKPFLEKTTALWSLLFSAHEDLTIPKLLILQDLILDSGTVKNINIFIDENIIIPRELEQYMENLIHEIDNVLMSKLLMWNNINRDIIIDGDAFIEELQIDKLIVDFFNDIDIYSNDITDSSKMQKFSISLQKEDMIINDLKVESICGIPFRYWSLASDVLKLEINLTSDKIEFSNDTIYLNSNISLMNLNIKMLNGTNINELFDKLFIINHNQKIKGNIIYNNMLKIQNLTIQMLNEKSWNKYMNTITNQTFNNFIAKKFRVENLFADSINDTPVSKAARISIENIIKGDAKIAKLHVTKKFIVDSKFKISDIPYQIYSNVSIQGNVKIKTLELDNYMQIFLNNEKINLNNILNVFWTKSSNQIIKNDIIFENNLTIDYFNTKYLNGFSEEEFLYTTVSIIPKSFEKLHFENIYVDDMFFVEEKNDSFFEITPESIIIREKLCVRHIHGNKLFIDIFNDVPIDNILNQKQPHIFLQNMTFSKIKTKQIFKIKFMKVPKFCLENLNIEKINNLEVKKLGSLKNMKLSDLKDLVIHENITLKSLHDLDMNNFFKDFLSKSTEQNIPIKFIFYKVNVNNIKTKIINYQDISNLIWIDKPLLVENIKFDNLIVEGDIVTKKLNNFVFDELYSSLINVSISKITNLKIDGNIFWDTFSINSTSLTFLFKNAVTKTKNQTIQNNIIFQKNISASTVKTQSKEIDKIYNIILDAVIDDEKNIEVIGQKIFKENLYIDTISVINDINISMINNVNILEFNNSVVRKDREAIITGIITFFDDVIIDQILVNNNVHNILLKDVVLATDILPTHIFFKNLIILKNVHLKNFDKVDFDEFLKNRVAIDKENEIFFDVHFNDIIEITENANASMLNNIYISDLALNESKEIQIISDSKIFEENFIVNGNIYTSFINGINISLEYYSGVQNDEDVKIIGDLIFESKIKVPENVSVFNLINEINLYTILYNLQEQIHQIYRVFVLNEIKIKESIIQSFLISKTLTNIFSYLEIEQKLKIQTPNIKKIDVAYYEQITKLNMFGEETGHLCGLSNNCSCPIEYIAELTKKSCQIRKMNNNKIIRNYQYFHNTYGINIESNAISYSRECTLNNTENEFITISWIKSNIIDTEDILTNVKETFLKIRGFIKDAKFFTHNNATFLALAVYFDTIHTTHQTNSLIYKIDFKNNTLFLYQNISTDGAWTIEIFKRNHDVYLLFGCFGNSEKSSLYKLDAYTSKFIIIRTFEGKTRNVKSLIQEQDCFVFLDDFETNAINIFYYNSEFDNFYNYQTLFYNSQVYGIECFYMNEFSQTNSFIIVTTENDKFYIYEYMHAQKFQLKIHHRTNDLQIMVPFYHLENYYIFMGTSTNSTILRIIKQGP</sequence>
<evidence type="ECO:0000313" key="2">
    <source>
        <dbReference type="EMBL" id="PBC33420.1"/>
    </source>
</evidence>
<evidence type="ECO:0000313" key="3">
    <source>
        <dbReference type="Proteomes" id="UP000242457"/>
    </source>
</evidence>